<protein>
    <recommendedName>
        <fullName evidence="6">Ubiquitin-like 1-activating enzyme E1A</fullName>
    </recommendedName>
</protein>
<dbReference type="SUPFAM" id="SSF69572">
    <property type="entry name" value="Activating enzymes of the ubiquitin-like proteins"/>
    <property type="match status" value="1"/>
</dbReference>
<reference evidence="9" key="1">
    <citation type="journal article" date="2019" name="Mol. Biol. Evol.">
        <title>Blast fungal genomes show frequent chromosomal changes, gene gains and losses, and effector gene turnover.</title>
        <authorList>
            <person name="Gomez Luciano L.B."/>
            <person name="Jason Tsai I."/>
            <person name="Chuma I."/>
            <person name="Tosa Y."/>
            <person name="Chen Y.H."/>
            <person name="Li J.Y."/>
            <person name="Li M.Y."/>
            <person name="Jade Lu M.Y."/>
            <person name="Nakayashiki H."/>
            <person name="Li W.H."/>
        </authorList>
    </citation>
    <scope>NUCLEOTIDE SEQUENCE</scope>
    <source>
        <strain evidence="9">NI907</strain>
    </source>
</reference>
<reference evidence="9" key="2">
    <citation type="submission" date="2019-10" db="EMBL/GenBank/DDBJ databases">
        <authorList>
            <consortium name="NCBI Genome Project"/>
        </authorList>
    </citation>
    <scope>NUCLEOTIDE SEQUENCE</scope>
    <source>
        <strain evidence="9">NI907</strain>
    </source>
</reference>
<dbReference type="Gene3D" id="3.40.50.720">
    <property type="entry name" value="NAD(P)-binding Rossmann-like Domain"/>
    <property type="match status" value="1"/>
</dbReference>
<evidence type="ECO:0000313" key="8">
    <source>
        <dbReference type="Proteomes" id="UP000515153"/>
    </source>
</evidence>
<evidence type="ECO:0000259" key="7">
    <source>
        <dbReference type="Pfam" id="PF00899"/>
    </source>
</evidence>
<dbReference type="RefSeq" id="XP_030984139.1">
    <property type="nucleotide sequence ID" value="XM_031123880.1"/>
</dbReference>
<dbReference type="GO" id="GO:0019948">
    <property type="term" value="F:SUMO activating enzyme activity"/>
    <property type="evidence" value="ECO:0007669"/>
    <property type="project" value="TreeGrafter"/>
</dbReference>
<dbReference type="PANTHER" id="PTHR10953">
    <property type="entry name" value="UBIQUITIN-ACTIVATING ENZYME E1"/>
    <property type="match status" value="1"/>
</dbReference>
<organism evidence="8 9">
    <name type="scientific">Pyricularia grisea</name>
    <name type="common">Crabgrass-specific blast fungus</name>
    <name type="synonym">Magnaporthe grisea</name>
    <dbReference type="NCBI Taxonomy" id="148305"/>
    <lineage>
        <taxon>Eukaryota</taxon>
        <taxon>Fungi</taxon>
        <taxon>Dikarya</taxon>
        <taxon>Ascomycota</taxon>
        <taxon>Pezizomycotina</taxon>
        <taxon>Sordariomycetes</taxon>
        <taxon>Sordariomycetidae</taxon>
        <taxon>Magnaporthales</taxon>
        <taxon>Pyriculariaceae</taxon>
        <taxon>Pyricularia</taxon>
    </lineage>
</organism>
<keyword evidence="4" id="KW-0833">Ubl conjugation pathway</keyword>
<dbReference type="Proteomes" id="UP000515153">
    <property type="component" value="Unplaced"/>
</dbReference>
<keyword evidence="5" id="KW-0539">Nucleus</keyword>
<evidence type="ECO:0000256" key="3">
    <source>
        <dbReference type="ARBA" id="ARBA00005673"/>
    </source>
</evidence>
<dbReference type="KEGG" id="pgri:PgNI_03827"/>
<dbReference type="CDD" id="cd01492">
    <property type="entry name" value="Aos1_SUMO"/>
    <property type="match status" value="1"/>
</dbReference>
<reference evidence="9" key="3">
    <citation type="submission" date="2025-08" db="UniProtKB">
        <authorList>
            <consortium name="RefSeq"/>
        </authorList>
    </citation>
    <scope>IDENTIFICATION</scope>
    <source>
        <strain evidence="9">NI907</strain>
    </source>
</reference>
<evidence type="ECO:0000313" key="9">
    <source>
        <dbReference type="RefSeq" id="XP_030984139.1"/>
    </source>
</evidence>
<dbReference type="InterPro" id="IPR000594">
    <property type="entry name" value="ThiF_NAD_FAD-bd"/>
</dbReference>
<dbReference type="PANTHER" id="PTHR10953:SF162">
    <property type="entry name" value="SUMO-ACTIVATING ENZYME SUBUNIT 1"/>
    <property type="match status" value="1"/>
</dbReference>
<name>A0A6P8BAS0_PYRGI</name>
<evidence type="ECO:0000256" key="5">
    <source>
        <dbReference type="ARBA" id="ARBA00023242"/>
    </source>
</evidence>
<accession>A0A6P8BAS0</accession>
<dbReference type="InterPro" id="IPR045886">
    <property type="entry name" value="ThiF/MoeB/HesA"/>
</dbReference>
<sequence length="450" mass="49256">MQGSMTEAALPPLVQPPAEEVQQAHAIQQPDANVEAHQASGISADEIALYDRQIRLWGMQAQEKIRSANVLLVTVKALANEIAKNLVLAGINSLTIVDHEVVTAVDFGAQFLLSEDEGHLGMNRAEAASVNLRKLNPRVDVIVDKEDIRTRGPNYFQNFSVVIATDLDPDAFNIINLATRIVNKPFYAAGSHGFYGYIFADLIEHVFVIQRDEGNVATKLQPESRTRDVIDVQVKKEGGKSIERVTKRERYSTWTLSDVAPLPEEYRKSPRRLRAVTPVLSCLRALFEFQQEKGRLPALNRREDLERFTTLATERHHKLGLPVSTLKSEVLRSFLQNIGSELAPVTAIIGGQLAQDVINVLGASQAPIQNTLIFDGNTMEANMYPLHPEDDQLGSGQLVFSSPAGVQFAVDSSNAMAAGVVPDPSLMIPQVNMAGPDMAVVPGPDMSLGQ</sequence>
<comment type="pathway">
    <text evidence="2">Protein modification; protein sumoylation.</text>
</comment>
<dbReference type="GO" id="GO:0005737">
    <property type="term" value="C:cytoplasm"/>
    <property type="evidence" value="ECO:0007669"/>
    <property type="project" value="TreeGrafter"/>
</dbReference>
<dbReference type="Pfam" id="PF00899">
    <property type="entry name" value="ThiF"/>
    <property type="match status" value="1"/>
</dbReference>
<evidence type="ECO:0000256" key="1">
    <source>
        <dbReference type="ARBA" id="ARBA00004123"/>
    </source>
</evidence>
<feature type="domain" description="THIF-type NAD/FAD binding fold" evidence="7">
    <location>
        <begin position="50"/>
        <end position="389"/>
    </location>
</feature>
<gene>
    <name evidence="9" type="ORF">PgNI_03827</name>
</gene>
<evidence type="ECO:0000256" key="2">
    <source>
        <dbReference type="ARBA" id="ARBA00004718"/>
    </source>
</evidence>
<evidence type="ECO:0000256" key="4">
    <source>
        <dbReference type="ARBA" id="ARBA00022786"/>
    </source>
</evidence>
<evidence type="ECO:0000256" key="6">
    <source>
        <dbReference type="ARBA" id="ARBA00044354"/>
    </source>
</evidence>
<dbReference type="PRINTS" id="PR01849">
    <property type="entry name" value="UBIQUITINACT"/>
</dbReference>
<comment type="similarity">
    <text evidence="3">Belongs to the ubiquitin-activating E1 family.</text>
</comment>
<dbReference type="GeneID" id="41958789"/>
<dbReference type="AlphaFoldDB" id="A0A6P8BAS0"/>
<comment type="subcellular location">
    <subcellularLocation>
        <location evidence="1">Nucleus</location>
    </subcellularLocation>
</comment>
<dbReference type="InterPro" id="IPR035985">
    <property type="entry name" value="Ubiquitin-activating_enz"/>
</dbReference>
<keyword evidence="8" id="KW-1185">Reference proteome</keyword>
<dbReference type="InterPro" id="IPR000011">
    <property type="entry name" value="UBQ/SUMO-activ_enz_E1-like"/>
</dbReference>
<proteinExistence type="inferred from homology"/>
<dbReference type="GO" id="GO:0031510">
    <property type="term" value="C:SUMO activating enzyme complex"/>
    <property type="evidence" value="ECO:0007669"/>
    <property type="project" value="TreeGrafter"/>
</dbReference>
<dbReference type="GO" id="GO:0016925">
    <property type="term" value="P:protein sumoylation"/>
    <property type="evidence" value="ECO:0007669"/>
    <property type="project" value="TreeGrafter"/>
</dbReference>